<gene>
    <name evidence="2" type="ORF">SCHCODRAFT_109196</name>
</gene>
<dbReference type="STRING" id="578458.D8Q5E8"/>
<sequence length="304" mass="33162">MPRTFTLPDGRQFTSKIEIPQKFSDALNIYRSLHDHNPVVAETALWTNLLALFQDHLSAQGTPTNAALETQYKAGRIAGAEAERGTWESEGHARAAEYGRCRDYDVGYCAGYDAGHRSGKALGVQTCGVLWNMMRARVLVPCADQPHVDVAPARIESAVQTSPHEEPSTTSGVSFNGVDWASDADAHLPVIPPPPRDLSCLSSGTSRPFASLNRRRRGAQARSRPRRRHAGAASRRWPESRLPQIGGTSLDWVHDPRLQDLSRALHALGWVRSSLTSGSCWSGFAGDEGVATREGGTWNRDTGT</sequence>
<dbReference type="HOGENOM" id="CLU_915740_0_0_1"/>
<keyword evidence="3" id="KW-1185">Reference proteome</keyword>
<dbReference type="OrthoDB" id="2996232at2759"/>
<organism evidence="3">
    <name type="scientific">Schizophyllum commune (strain H4-8 / FGSC 9210)</name>
    <name type="common">Split gill fungus</name>
    <dbReference type="NCBI Taxonomy" id="578458"/>
    <lineage>
        <taxon>Eukaryota</taxon>
        <taxon>Fungi</taxon>
        <taxon>Dikarya</taxon>
        <taxon>Basidiomycota</taxon>
        <taxon>Agaricomycotina</taxon>
        <taxon>Agaricomycetes</taxon>
        <taxon>Agaricomycetidae</taxon>
        <taxon>Agaricales</taxon>
        <taxon>Schizophyllaceae</taxon>
        <taxon>Schizophyllum</taxon>
    </lineage>
</organism>
<protein>
    <submittedName>
        <fullName evidence="2">Uncharacterized protein</fullName>
    </submittedName>
</protein>
<evidence type="ECO:0000256" key="1">
    <source>
        <dbReference type="SAM" id="MobiDB-lite"/>
    </source>
</evidence>
<dbReference type="EMBL" id="GL377306">
    <property type="protein sequence ID" value="EFI96953.1"/>
    <property type="molecule type" value="Genomic_DNA"/>
</dbReference>
<dbReference type="AlphaFoldDB" id="D8Q5E8"/>
<dbReference type="GeneID" id="9596388"/>
<evidence type="ECO:0000313" key="2">
    <source>
        <dbReference type="EMBL" id="EFI96953.1"/>
    </source>
</evidence>
<accession>D8Q5E8</accession>
<feature type="region of interest" description="Disordered" evidence="1">
    <location>
        <begin position="186"/>
        <end position="244"/>
    </location>
</feature>
<evidence type="ECO:0000313" key="3">
    <source>
        <dbReference type="Proteomes" id="UP000007431"/>
    </source>
</evidence>
<feature type="non-terminal residue" evidence="2">
    <location>
        <position position="304"/>
    </location>
</feature>
<dbReference type="KEGG" id="scm:SCHCO_02625569"/>
<dbReference type="InParanoid" id="D8Q5E8"/>
<dbReference type="Proteomes" id="UP000007431">
    <property type="component" value="Unassembled WGS sequence"/>
</dbReference>
<proteinExistence type="predicted"/>
<reference evidence="2 3" key="1">
    <citation type="journal article" date="2010" name="Nat. Biotechnol.">
        <title>Genome sequence of the model mushroom Schizophyllum commune.</title>
        <authorList>
            <person name="Ohm R.A."/>
            <person name="de Jong J.F."/>
            <person name="Lugones L.G."/>
            <person name="Aerts A."/>
            <person name="Kothe E."/>
            <person name="Stajich J.E."/>
            <person name="de Vries R.P."/>
            <person name="Record E."/>
            <person name="Levasseur A."/>
            <person name="Baker S.E."/>
            <person name="Bartholomew K.A."/>
            <person name="Coutinho P.M."/>
            <person name="Erdmann S."/>
            <person name="Fowler T.J."/>
            <person name="Gathman A.C."/>
            <person name="Lombard V."/>
            <person name="Henrissat B."/>
            <person name="Knabe N."/>
            <person name="Kuees U."/>
            <person name="Lilly W.W."/>
            <person name="Lindquist E."/>
            <person name="Lucas S."/>
            <person name="Magnuson J.K."/>
            <person name="Piumi F."/>
            <person name="Raudaskoski M."/>
            <person name="Salamov A."/>
            <person name="Schmutz J."/>
            <person name="Schwarze F.W.M.R."/>
            <person name="vanKuyk P.A."/>
            <person name="Horton J.S."/>
            <person name="Grigoriev I.V."/>
            <person name="Woesten H.A.B."/>
        </authorList>
    </citation>
    <scope>NUCLEOTIDE SEQUENCE [LARGE SCALE GENOMIC DNA]</scope>
    <source>
        <strain evidence="3">H4-8 / FGSC 9210</strain>
    </source>
</reference>
<dbReference type="RefSeq" id="XP_003031856.1">
    <property type="nucleotide sequence ID" value="XM_003031810.1"/>
</dbReference>
<dbReference type="VEuPathDB" id="FungiDB:SCHCODRAFT_02625569"/>
<name>D8Q5E8_SCHCM</name>
<feature type="compositionally biased region" description="Basic residues" evidence="1">
    <location>
        <begin position="213"/>
        <end position="230"/>
    </location>
</feature>